<evidence type="ECO:0000313" key="7">
    <source>
        <dbReference type="EMBL" id="KRL77187.1"/>
    </source>
</evidence>
<name>A0A0R1TET4_9LACO</name>
<evidence type="ECO:0000256" key="5">
    <source>
        <dbReference type="HAMAP-Rule" id="MF_00081"/>
    </source>
</evidence>
<dbReference type="Gene3D" id="3.30.390.60">
    <property type="entry name" value="Heat-inducible transcription repressor hrca homolog, domain 3"/>
    <property type="match status" value="1"/>
</dbReference>
<organism evidence="7 8">
    <name type="scientific">Ligilactobacillus equi DSM 15833 = JCM 10991</name>
    <dbReference type="NCBI Taxonomy" id="1423740"/>
    <lineage>
        <taxon>Bacteria</taxon>
        <taxon>Bacillati</taxon>
        <taxon>Bacillota</taxon>
        <taxon>Bacilli</taxon>
        <taxon>Lactobacillales</taxon>
        <taxon>Lactobacillaceae</taxon>
        <taxon>Ligilactobacillus</taxon>
    </lineage>
</organism>
<dbReference type="PANTHER" id="PTHR34824">
    <property type="entry name" value="HEAT-INDUCIBLE TRANSCRIPTION REPRESSOR HRCA"/>
    <property type="match status" value="1"/>
</dbReference>
<dbReference type="InterPro" id="IPR023120">
    <property type="entry name" value="WHTH_transcript_rep_HrcA_IDD"/>
</dbReference>
<dbReference type="AlphaFoldDB" id="A0A0R1TET4"/>
<evidence type="ECO:0000259" key="6">
    <source>
        <dbReference type="Pfam" id="PF01628"/>
    </source>
</evidence>
<dbReference type="Proteomes" id="UP000051048">
    <property type="component" value="Unassembled WGS sequence"/>
</dbReference>
<dbReference type="PATRIC" id="fig|1423740.3.peg.1718"/>
<dbReference type="PANTHER" id="PTHR34824:SF1">
    <property type="entry name" value="HEAT-INDUCIBLE TRANSCRIPTION REPRESSOR HRCA"/>
    <property type="match status" value="1"/>
</dbReference>
<comment type="caution">
    <text evidence="7">The sequence shown here is derived from an EMBL/GenBank/DDBJ whole genome shotgun (WGS) entry which is preliminary data.</text>
</comment>
<dbReference type="InterPro" id="IPR021153">
    <property type="entry name" value="HrcA_C"/>
</dbReference>
<comment type="similarity">
    <text evidence="5">Belongs to the HrcA family.</text>
</comment>
<sequence length="353" mass="39438">MLRRNEVIVMLTERQLLILEAIIRDYTNIGQPIGSKVLQQQLPIHVSSATIRNEMLALEKMGYLKKEHSSSGRIPSLKGYRYYIDNLVEPMKLDKKVRTDIRQAFGNELLKVDDLVQTSAKLLSDLTNYTAITLKPETATLRLEGFRLVPLGRQQVMAIMVTSDGSVQSQIFTIPARLSGEELEPVIRAINDRVIGLPLSQVPAQLQALTPFLTKYLQDPGNFLDVFGNILSKAVEDQVFVDGKLNLLDFTKSNDVQQIKALYSLLEERPLLGKLTATDANQDVSVRFGDDFAKSLSDYSIVSATYGDPHAGQGIIAILGPTNMPYSKMIGILGAFQQELTARLLNYYKNFEE</sequence>
<dbReference type="GO" id="GO:0045892">
    <property type="term" value="P:negative regulation of DNA-templated transcription"/>
    <property type="evidence" value="ECO:0007669"/>
    <property type="project" value="UniProtKB-UniRule"/>
</dbReference>
<feature type="domain" description="Heat-inducible transcription repressor HrcA C-terminal" evidence="6">
    <location>
        <begin position="113"/>
        <end position="330"/>
    </location>
</feature>
<dbReference type="Gene3D" id="3.30.450.40">
    <property type="match status" value="1"/>
</dbReference>
<protein>
    <recommendedName>
        <fullName evidence="5">Heat-inducible transcription repressor HrcA</fullName>
    </recommendedName>
</protein>
<evidence type="ECO:0000256" key="4">
    <source>
        <dbReference type="ARBA" id="ARBA00023163"/>
    </source>
</evidence>
<accession>A0A0R1TET4</accession>
<gene>
    <name evidence="5" type="primary">hrcA</name>
    <name evidence="7" type="ORF">FC36_GL001590</name>
</gene>
<dbReference type="HAMAP" id="MF_00081">
    <property type="entry name" value="HrcA"/>
    <property type="match status" value="1"/>
</dbReference>
<evidence type="ECO:0000313" key="8">
    <source>
        <dbReference type="Proteomes" id="UP000051048"/>
    </source>
</evidence>
<dbReference type="NCBIfam" id="TIGR00331">
    <property type="entry name" value="hrcA"/>
    <property type="match status" value="1"/>
</dbReference>
<keyword evidence="1 5" id="KW-0678">Repressor</keyword>
<dbReference type="GO" id="GO:0003677">
    <property type="term" value="F:DNA binding"/>
    <property type="evidence" value="ECO:0007669"/>
    <property type="project" value="InterPro"/>
</dbReference>
<evidence type="ECO:0000256" key="1">
    <source>
        <dbReference type="ARBA" id="ARBA00022491"/>
    </source>
</evidence>
<dbReference type="SUPFAM" id="SSF46785">
    <property type="entry name" value="Winged helix' DNA-binding domain"/>
    <property type="match status" value="1"/>
</dbReference>
<evidence type="ECO:0000256" key="3">
    <source>
        <dbReference type="ARBA" id="ARBA00023016"/>
    </source>
</evidence>
<reference evidence="7 8" key="1">
    <citation type="journal article" date="2015" name="Genome Announc.">
        <title>Expanding the biotechnology potential of lactobacilli through comparative genomics of 213 strains and associated genera.</title>
        <authorList>
            <person name="Sun Z."/>
            <person name="Harris H.M."/>
            <person name="McCann A."/>
            <person name="Guo C."/>
            <person name="Argimon S."/>
            <person name="Zhang W."/>
            <person name="Yang X."/>
            <person name="Jeffery I.B."/>
            <person name="Cooney J.C."/>
            <person name="Kagawa T.F."/>
            <person name="Liu W."/>
            <person name="Song Y."/>
            <person name="Salvetti E."/>
            <person name="Wrobel A."/>
            <person name="Rasinkangas P."/>
            <person name="Parkhill J."/>
            <person name="Rea M.C."/>
            <person name="O'Sullivan O."/>
            <person name="Ritari J."/>
            <person name="Douillard F.P."/>
            <person name="Paul Ross R."/>
            <person name="Yang R."/>
            <person name="Briner A.E."/>
            <person name="Felis G.E."/>
            <person name="de Vos W.M."/>
            <person name="Barrangou R."/>
            <person name="Klaenhammer T.R."/>
            <person name="Caufield P.W."/>
            <person name="Cui Y."/>
            <person name="Zhang H."/>
            <person name="O'Toole P.W."/>
        </authorList>
    </citation>
    <scope>NUCLEOTIDE SEQUENCE [LARGE SCALE GENOMIC DNA]</scope>
    <source>
        <strain evidence="7 8">DSM 15833</strain>
    </source>
</reference>
<dbReference type="Gene3D" id="1.10.10.10">
    <property type="entry name" value="Winged helix-like DNA-binding domain superfamily/Winged helix DNA-binding domain"/>
    <property type="match status" value="1"/>
</dbReference>
<dbReference type="EMBL" id="AZFH01000181">
    <property type="protein sequence ID" value="KRL77187.1"/>
    <property type="molecule type" value="Genomic_DNA"/>
</dbReference>
<keyword evidence="3 5" id="KW-0346">Stress response</keyword>
<dbReference type="InterPro" id="IPR029016">
    <property type="entry name" value="GAF-like_dom_sf"/>
</dbReference>
<keyword evidence="2 5" id="KW-0805">Transcription regulation</keyword>
<dbReference type="STRING" id="1423740.FC36_GL001590"/>
<keyword evidence="4 5" id="KW-0804">Transcription</keyword>
<dbReference type="PIRSF" id="PIRSF005485">
    <property type="entry name" value="HrcA"/>
    <property type="match status" value="1"/>
</dbReference>
<dbReference type="InterPro" id="IPR036388">
    <property type="entry name" value="WH-like_DNA-bd_sf"/>
</dbReference>
<dbReference type="SUPFAM" id="SSF55781">
    <property type="entry name" value="GAF domain-like"/>
    <property type="match status" value="1"/>
</dbReference>
<dbReference type="Pfam" id="PF01628">
    <property type="entry name" value="HrcA"/>
    <property type="match status" value="1"/>
</dbReference>
<evidence type="ECO:0000256" key="2">
    <source>
        <dbReference type="ARBA" id="ARBA00023015"/>
    </source>
</evidence>
<proteinExistence type="inferred from homology"/>
<dbReference type="InterPro" id="IPR036390">
    <property type="entry name" value="WH_DNA-bd_sf"/>
</dbReference>
<comment type="function">
    <text evidence="5">Negative regulator of class I heat shock genes (grpE-dnaK-dnaJ and groELS operons). Prevents heat-shock induction of these operons.</text>
</comment>
<dbReference type="InterPro" id="IPR002571">
    <property type="entry name" value="HrcA"/>
</dbReference>